<evidence type="ECO:0000313" key="1">
    <source>
        <dbReference type="EMBL" id="KSZ57444.1"/>
    </source>
</evidence>
<name>A0A0V9UHG4_9NOCA</name>
<proteinExistence type="predicted"/>
<dbReference type="RefSeq" id="WP_060653124.1">
    <property type="nucleotide sequence ID" value="NZ_AZXY01000009.1"/>
</dbReference>
<gene>
    <name evidence="1" type="ORF">Z045_18420</name>
</gene>
<comment type="caution">
    <text evidence="1">The sequence shown here is derived from an EMBL/GenBank/DDBJ whole genome shotgun (WGS) entry which is preliminary data.</text>
</comment>
<reference evidence="2" key="1">
    <citation type="submission" date="2015-01" db="EMBL/GenBank/DDBJ databases">
        <title>Draft genome sequence of Rhodococcus pyridinivorans strain KG-16, a hydrocarbon-degrading bacterium.</title>
        <authorList>
            <person name="Aggarwal R.K."/>
            <person name="Dawar C."/>
        </authorList>
    </citation>
    <scope>NUCLEOTIDE SEQUENCE [LARGE SCALE GENOMIC DNA]</scope>
    <source>
        <strain evidence="2">KG-16</strain>
    </source>
</reference>
<protein>
    <recommendedName>
        <fullName evidence="3">Pyridine nucleotide-disulfide oxidoreductase</fullName>
    </recommendedName>
</protein>
<accession>A0A0V9UHG4</accession>
<evidence type="ECO:0000313" key="2">
    <source>
        <dbReference type="Proteomes" id="UP000053060"/>
    </source>
</evidence>
<evidence type="ECO:0008006" key="3">
    <source>
        <dbReference type="Google" id="ProtNLM"/>
    </source>
</evidence>
<dbReference type="AlphaFoldDB" id="A0A0V9UHG4"/>
<sequence length="84" mass="9384">MPTKLTATDLRELLDSTLDDPALVLEEGRFRIVGGQELTDQNRPFLVVTREDLRKQLPQDRDYDESDLELQAGVLDSTVANLGG</sequence>
<dbReference type="EMBL" id="AZXY01000009">
    <property type="protein sequence ID" value="KSZ57444.1"/>
    <property type="molecule type" value="Genomic_DNA"/>
</dbReference>
<reference evidence="1 2" key="2">
    <citation type="journal article" date="2016" name="Genome Announc.">
        <title>Draft Genome Sequence of a Versatile Hydrocarbon-Degrading Bacterium, Rhodococcus pyridinivorans Strain KG-16, Collected from Oil Fields in India.</title>
        <authorList>
            <person name="Aggarwal R.K."/>
            <person name="Dawar C."/>
            <person name="Phanindranath R."/>
            <person name="Mutnuri L."/>
            <person name="Dayal A.M."/>
        </authorList>
    </citation>
    <scope>NUCLEOTIDE SEQUENCE [LARGE SCALE GENOMIC DNA]</scope>
    <source>
        <strain evidence="1 2">KG-16</strain>
    </source>
</reference>
<dbReference type="PATRIC" id="fig|1441730.3.peg.3842"/>
<dbReference type="Proteomes" id="UP000053060">
    <property type="component" value="Unassembled WGS sequence"/>
</dbReference>
<organism evidence="1 2">
    <name type="scientific">Rhodococcus pyridinivorans KG-16</name>
    <dbReference type="NCBI Taxonomy" id="1441730"/>
    <lineage>
        <taxon>Bacteria</taxon>
        <taxon>Bacillati</taxon>
        <taxon>Actinomycetota</taxon>
        <taxon>Actinomycetes</taxon>
        <taxon>Mycobacteriales</taxon>
        <taxon>Nocardiaceae</taxon>
        <taxon>Rhodococcus</taxon>
    </lineage>
</organism>